<keyword evidence="3" id="KW-1185">Reference proteome</keyword>
<feature type="region of interest" description="Disordered" evidence="1">
    <location>
        <begin position="141"/>
        <end position="164"/>
    </location>
</feature>
<reference evidence="2" key="2">
    <citation type="submission" date="2023-05" db="EMBL/GenBank/DDBJ databases">
        <authorList>
            <consortium name="Lawrence Berkeley National Laboratory"/>
            <person name="Steindorff A."/>
            <person name="Hensen N."/>
            <person name="Bonometti L."/>
            <person name="Westerberg I."/>
            <person name="Brannstrom I.O."/>
            <person name="Guillou S."/>
            <person name="Cros-Aarteil S."/>
            <person name="Calhoun S."/>
            <person name="Haridas S."/>
            <person name="Kuo A."/>
            <person name="Mondo S."/>
            <person name="Pangilinan J."/>
            <person name="Riley R."/>
            <person name="Labutti K."/>
            <person name="Andreopoulos B."/>
            <person name="Lipzen A."/>
            <person name="Chen C."/>
            <person name="Yanf M."/>
            <person name="Daum C."/>
            <person name="Ng V."/>
            <person name="Clum A."/>
            <person name="Ohm R."/>
            <person name="Martin F."/>
            <person name="Silar P."/>
            <person name="Natvig D."/>
            <person name="Lalanne C."/>
            <person name="Gautier V."/>
            <person name="Ament-Velasquez S.L."/>
            <person name="Kruys A."/>
            <person name="Hutchinson M.I."/>
            <person name="Powell A.J."/>
            <person name="Barry K."/>
            <person name="Miller A.N."/>
            <person name="Grigoriev I.V."/>
            <person name="Debuchy R."/>
            <person name="Gladieux P."/>
            <person name="Thoren M.H."/>
            <person name="Johannesson H."/>
        </authorList>
    </citation>
    <scope>NUCLEOTIDE SEQUENCE</scope>
    <source>
        <strain evidence="2">CBS 315.58</strain>
    </source>
</reference>
<dbReference type="AlphaFoldDB" id="A0AAN6XK58"/>
<proteinExistence type="predicted"/>
<evidence type="ECO:0000313" key="2">
    <source>
        <dbReference type="EMBL" id="KAK4200765.1"/>
    </source>
</evidence>
<comment type="caution">
    <text evidence="2">The sequence shown here is derived from an EMBL/GenBank/DDBJ whole genome shotgun (WGS) entry which is preliminary data.</text>
</comment>
<protein>
    <submittedName>
        <fullName evidence="2">Uncharacterized protein</fullName>
    </submittedName>
</protein>
<feature type="compositionally biased region" description="Low complexity" evidence="1">
    <location>
        <begin position="93"/>
        <end position="119"/>
    </location>
</feature>
<organism evidence="2 3">
    <name type="scientific">Triangularia verruculosa</name>
    <dbReference type="NCBI Taxonomy" id="2587418"/>
    <lineage>
        <taxon>Eukaryota</taxon>
        <taxon>Fungi</taxon>
        <taxon>Dikarya</taxon>
        <taxon>Ascomycota</taxon>
        <taxon>Pezizomycotina</taxon>
        <taxon>Sordariomycetes</taxon>
        <taxon>Sordariomycetidae</taxon>
        <taxon>Sordariales</taxon>
        <taxon>Podosporaceae</taxon>
        <taxon>Triangularia</taxon>
    </lineage>
</organism>
<sequence length="164" mass="18480">MPFCPPLRAAAPSTMDARRRSHQAYLQIQYGDTGQLITTLNQMIGKNNYKLTMKGSNRWIIATDQPLTNDDLEHIRQQSVKRLDTRSRDEQPIRSTFGRRSTFRRTISPSPSPSNSETSLKPATTWKSAVTKLLHVMSILQPKTAARSHDRPTSTTAAGDPTFR</sequence>
<dbReference type="EMBL" id="MU863915">
    <property type="protein sequence ID" value="KAK4200765.1"/>
    <property type="molecule type" value="Genomic_DNA"/>
</dbReference>
<gene>
    <name evidence="2" type="ORF">QBC40DRAFT_348362</name>
</gene>
<feature type="compositionally biased region" description="Basic and acidic residues" evidence="1">
    <location>
        <begin position="80"/>
        <end position="92"/>
    </location>
</feature>
<dbReference type="Proteomes" id="UP001303160">
    <property type="component" value="Unassembled WGS sequence"/>
</dbReference>
<evidence type="ECO:0000256" key="1">
    <source>
        <dbReference type="SAM" id="MobiDB-lite"/>
    </source>
</evidence>
<name>A0AAN6XK58_9PEZI</name>
<feature type="region of interest" description="Disordered" evidence="1">
    <location>
        <begin position="80"/>
        <end position="123"/>
    </location>
</feature>
<accession>A0AAN6XK58</accession>
<reference evidence="2" key="1">
    <citation type="journal article" date="2023" name="Mol. Phylogenet. Evol.">
        <title>Genome-scale phylogeny and comparative genomics of the fungal order Sordariales.</title>
        <authorList>
            <person name="Hensen N."/>
            <person name="Bonometti L."/>
            <person name="Westerberg I."/>
            <person name="Brannstrom I.O."/>
            <person name="Guillou S."/>
            <person name="Cros-Aarteil S."/>
            <person name="Calhoun S."/>
            <person name="Haridas S."/>
            <person name="Kuo A."/>
            <person name="Mondo S."/>
            <person name="Pangilinan J."/>
            <person name="Riley R."/>
            <person name="LaButti K."/>
            <person name="Andreopoulos B."/>
            <person name="Lipzen A."/>
            <person name="Chen C."/>
            <person name="Yan M."/>
            <person name="Daum C."/>
            <person name="Ng V."/>
            <person name="Clum A."/>
            <person name="Steindorff A."/>
            <person name="Ohm R.A."/>
            <person name="Martin F."/>
            <person name="Silar P."/>
            <person name="Natvig D.O."/>
            <person name="Lalanne C."/>
            <person name="Gautier V."/>
            <person name="Ament-Velasquez S.L."/>
            <person name="Kruys A."/>
            <person name="Hutchinson M.I."/>
            <person name="Powell A.J."/>
            <person name="Barry K."/>
            <person name="Miller A.N."/>
            <person name="Grigoriev I.V."/>
            <person name="Debuchy R."/>
            <person name="Gladieux P."/>
            <person name="Hiltunen Thoren M."/>
            <person name="Johannesson H."/>
        </authorList>
    </citation>
    <scope>NUCLEOTIDE SEQUENCE</scope>
    <source>
        <strain evidence="2">CBS 315.58</strain>
    </source>
</reference>
<evidence type="ECO:0000313" key="3">
    <source>
        <dbReference type="Proteomes" id="UP001303160"/>
    </source>
</evidence>